<dbReference type="STRING" id="108003.B1C78_07015"/>
<evidence type="ECO:0000256" key="1">
    <source>
        <dbReference type="ARBA" id="ARBA00011649"/>
    </source>
</evidence>
<dbReference type="Pfam" id="PF00033">
    <property type="entry name" value="Cytochrome_B"/>
    <property type="match status" value="1"/>
</dbReference>
<dbReference type="InterPro" id="IPR017896">
    <property type="entry name" value="4Fe4S_Fe-S-bd"/>
</dbReference>
<keyword evidence="10" id="KW-1185">Reference proteome</keyword>
<keyword evidence="6" id="KW-1133">Transmembrane helix</keyword>
<evidence type="ECO:0000256" key="5">
    <source>
        <dbReference type="ARBA" id="ARBA00023014"/>
    </source>
</evidence>
<comment type="caution">
    <text evidence="9">The sequence shown here is derived from an EMBL/GenBank/DDBJ whole genome shotgun (WGS) entry which is preliminary data.</text>
</comment>
<feature type="domain" description="4Fe-4S ferredoxin-type" evidence="8">
    <location>
        <begin position="332"/>
        <end position="361"/>
    </location>
</feature>
<evidence type="ECO:0000256" key="2">
    <source>
        <dbReference type="ARBA" id="ARBA00022723"/>
    </source>
</evidence>
<protein>
    <recommendedName>
        <fullName evidence="11">Hydrogenase iron-sulfur subunit</fullName>
    </recommendedName>
</protein>
<evidence type="ECO:0000256" key="4">
    <source>
        <dbReference type="ARBA" id="ARBA00023004"/>
    </source>
</evidence>
<keyword evidence="5" id="KW-0411">Iron-sulfur</keyword>
<dbReference type="PANTHER" id="PTHR19271:SF16">
    <property type="entry name" value="CYTOCHROME B"/>
    <property type="match status" value="1"/>
</dbReference>
<dbReference type="Pfam" id="PF12838">
    <property type="entry name" value="Fer4_7"/>
    <property type="match status" value="1"/>
</dbReference>
<feature type="transmembrane region" description="Helical" evidence="6">
    <location>
        <begin position="183"/>
        <end position="204"/>
    </location>
</feature>
<proteinExistence type="predicted"/>
<dbReference type="InterPro" id="IPR005797">
    <property type="entry name" value="Cyt_b/b6_N"/>
</dbReference>
<evidence type="ECO:0000256" key="6">
    <source>
        <dbReference type="SAM" id="Phobius"/>
    </source>
</evidence>
<evidence type="ECO:0000259" key="8">
    <source>
        <dbReference type="PROSITE" id="PS51379"/>
    </source>
</evidence>
<accession>A0A1V3NJB9</accession>
<feature type="transmembrane region" description="Helical" evidence="6">
    <location>
        <begin position="269"/>
        <end position="288"/>
    </location>
</feature>
<organism evidence="9 10">
    <name type="scientific">Thioalkalivibrio denitrificans</name>
    <dbReference type="NCBI Taxonomy" id="108003"/>
    <lineage>
        <taxon>Bacteria</taxon>
        <taxon>Pseudomonadati</taxon>
        <taxon>Pseudomonadota</taxon>
        <taxon>Gammaproteobacteria</taxon>
        <taxon>Chromatiales</taxon>
        <taxon>Ectothiorhodospiraceae</taxon>
        <taxon>Thioalkalivibrio</taxon>
    </lineage>
</organism>
<dbReference type="GO" id="GO:0022904">
    <property type="term" value="P:respiratory electron transport chain"/>
    <property type="evidence" value="ECO:0007669"/>
    <property type="project" value="InterPro"/>
</dbReference>
<feature type="transmembrane region" description="Helical" evidence="6">
    <location>
        <begin position="216"/>
        <end position="236"/>
    </location>
</feature>
<dbReference type="GO" id="GO:0009055">
    <property type="term" value="F:electron transfer activity"/>
    <property type="evidence" value="ECO:0007669"/>
    <property type="project" value="InterPro"/>
</dbReference>
<dbReference type="Gene3D" id="3.30.70.20">
    <property type="match status" value="1"/>
</dbReference>
<dbReference type="GO" id="GO:0051536">
    <property type="term" value="F:iron-sulfur cluster binding"/>
    <property type="evidence" value="ECO:0007669"/>
    <property type="project" value="UniProtKB-KW"/>
</dbReference>
<feature type="domain" description="4Fe-4S ferredoxin-type" evidence="8">
    <location>
        <begin position="295"/>
        <end position="324"/>
    </location>
</feature>
<dbReference type="PROSITE" id="PS00198">
    <property type="entry name" value="4FE4S_FER_1"/>
    <property type="match status" value="2"/>
</dbReference>
<sequence>MADMSTGEPLPRRALHRVEGLFDAAFGSENNPFHFLGALTVFFFWVAVLTGIYLFIFFEFSIHGAYHSIEYLTHDQWYLGGIMRSFHRYATDAAVITMTLHLVREFILGRYTGFRWYTWFTGVPLLWFVILLGITGHWLVWDKLAQYIAIASSEFMDWWPWFGQNMVRNFLTEDTLSDRFFTLMAFLHMIGLPVMLLFGIWFHISRLSKPITNPPRQLALGTLAAMLVLALIKPAVSHDFADLGTVPDVLSIDWFYLWVFPLIDVTSEGFVWAFLAAATLLLAALPLIPRKERPPAVEVNLDLCTGCGRCVNDCPYDAVSLQQRDDGRRFIHQAMVDPDLCAACGICVGACPSSSPFRRKSELATGIDLPGLPLEGVRDTAARRLSECTAPDPVIVYGCDHGVDVTALDEPGVVGVSLPCIAMLPPSMIDFALRRQGAAGILITGCAPCDCHYRLGNRWMEERITGTREPVLRLRADPQRMLVHWASPADAGSLHSALHAFRDRIRGLSREAS</sequence>
<keyword evidence="6" id="KW-0472">Membrane</keyword>
<dbReference type="SUPFAM" id="SSF81342">
    <property type="entry name" value="Transmembrane di-heme cytochromes"/>
    <property type="match status" value="1"/>
</dbReference>
<feature type="transmembrane region" description="Helical" evidence="6">
    <location>
        <begin position="116"/>
        <end position="138"/>
    </location>
</feature>
<keyword evidence="3" id="KW-0560">Oxidoreductase</keyword>
<dbReference type="PANTHER" id="PTHR19271">
    <property type="entry name" value="CYTOCHROME B"/>
    <property type="match status" value="1"/>
</dbReference>
<dbReference type="InterPro" id="IPR027387">
    <property type="entry name" value="Cytb/b6-like_sf"/>
</dbReference>
<comment type="subunit">
    <text evidence="1">The main subunits of complex b-c1 are: cytochrome b, cytochrome c1 and the Rieske protein.</text>
</comment>
<keyword evidence="6" id="KW-0812">Transmembrane</keyword>
<name>A0A1V3NJB9_9GAMM</name>
<evidence type="ECO:0000256" key="3">
    <source>
        <dbReference type="ARBA" id="ARBA00023002"/>
    </source>
</evidence>
<dbReference type="InterPro" id="IPR003813">
    <property type="entry name" value="MvhD/FlpD"/>
</dbReference>
<dbReference type="GO" id="GO:0016491">
    <property type="term" value="F:oxidoreductase activity"/>
    <property type="evidence" value="ECO:0007669"/>
    <property type="project" value="UniProtKB-KW"/>
</dbReference>
<dbReference type="EMBL" id="MVBK01000040">
    <property type="protein sequence ID" value="OOG25161.1"/>
    <property type="molecule type" value="Genomic_DNA"/>
</dbReference>
<dbReference type="InterPro" id="IPR017900">
    <property type="entry name" value="4Fe4S_Fe_S_CS"/>
</dbReference>
<evidence type="ECO:0000313" key="10">
    <source>
        <dbReference type="Proteomes" id="UP000189462"/>
    </source>
</evidence>
<gene>
    <name evidence="9" type="ORF">B1C78_07015</name>
</gene>
<feature type="domain" description="Cytochrome b/b6 N-terminal region profile" evidence="7">
    <location>
        <begin position="1"/>
        <end position="216"/>
    </location>
</feature>
<evidence type="ECO:0008006" key="11">
    <source>
        <dbReference type="Google" id="ProtNLM"/>
    </source>
</evidence>
<dbReference type="SUPFAM" id="SSF54862">
    <property type="entry name" value="4Fe-4S ferredoxins"/>
    <property type="match status" value="1"/>
</dbReference>
<dbReference type="Pfam" id="PF02662">
    <property type="entry name" value="FlpD"/>
    <property type="match status" value="1"/>
</dbReference>
<dbReference type="InterPro" id="IPR016174">
    <property type="entry name" value="Di-haem_cyt_TM"/>
</dbReference>
<dbReference type="OrthoDB" id="9789936at2"/>
<evidence type="ECO:0000313" key="9">
    <source>
        <dbReference type="EMBL" id="OOG25161.1"/>
    </source>
</evidence>
<dbReference type="AlphaFoldDB" id="A0A1V3NJB9"/>
<reference evidence="9 10" key="1">
    <citation type="submission" date="2017-02" db="EMBL/GenBank/DDBJ databases">
        <title>Genomic diversity within the haloalkaliphilic genus Thioalkalivibrio.</title>
        <authorList>
            <person name="Ahn A.-C."/>
            <person name="Meier-Kolthoff J."/>
            <person name="Overmars L."/>
            <person name="Richter M."/>
            <person name="Woyke T."/>
            <person name="Sorokin D.Y."/>
            <person name="Muyzer G."/>
        </authorList>
    </citation>
    <scope>NUCLEOTIDE SEQUENCE [LARGE SCALE GENOMIC DNA]</scope>
    <source>
        <strain evidence="9 10">ALJD</strain>
    </source>
</reference>
<dbReference type="Gene3D" id="1.20.810.10">
    <property type="entry name" value="Cytochrome Bc1 Complex, Chain C"/>
    <property type="match status" value="1"/>
</dbReference>
<keyword evidence="4" id="KW-0408">Iron</keyword>
<dbReference type="RefSeq" id="WP_077278440.1">
    <property type="nucleotide sequence ID" value="NZ_MVBK01000040.1"/>
</dbReference>
<feature type="transmembrane region" description="Helical" evidence="6">
    <location>
        <begin position="35"/>
        <end position="58"/>
    </location>
</feature>
<dbReference type="GO" id="GO:0016020">
    <property type="term" value="C:membrane"/>
    <property type="evidence" value="ECO:0007669"/>
    <property type="project" value="InterPro"/>
</dbReference>
<dbReference type="PROSITE" id="PS51002">
    <property type="entry name" value="CYTB_NTER"/>
    <property type="match status" value="1"/>
</dbReference>
<keyword evidence="2" id="KW-0479">Metal-binding</keyword>
<dbReference type="PROSITE" id="PS51379">
    <property type="entry name" value="4FE4S_FER_2"/>
    <property type="match status" value="2"/>
</dbReference>
<evidence type="ECO:0000259" key="7">
    <source>
        <dbReference type="PROSITE" id="PS51002"/>
    </source>
</evidence>
<dbReference type="Proteomes" id="UP000189462">
    <property type="component" value="Unassembled WGS sequence"/>
</dbReference>
<dbReference type="GO" id="GO:0046872">
    <property type="term" value="F:metal ion binding"/>
    <property type="evidence" value="ECO:0007669"/>
    <property type="project" value="UniProtKB-KW"/>
</dbReference>